<keyword evidence="2" id="KW-1185">Reference proteome</keyword>
<name>A0A1J1I2P5_9DIPT</name>
<gene>
    <name evidence="1" type="ORF">CLUMA_CG006638</name>
</gene>
<organism evidence="1 2">
    <name type="scientific">Clunio marinus</name>
    <dbReference type="NCBI Taxonomy" id="568069"/>
    <lineage>
        <taxon>Eukaryota</taxon>
        <taxon>Metazoa</taxon>
        <taxon>Ecdysozoa</taxon>
        <taxon>Arthropoda</taxon>
        <taxon>Hexapoda</taxon>
        <taxon>Insecta</taxon>
        <taxon>Pterygota</taxon>
        <taxon>Neoptera</taxon>
        <taxon>Endopterygota</taxon>
        <taxon>Diptera</taxon>
        <taxon>Nematocera</taxon>
        <taxon>Chironomoidea</taxon>
        <taxon>Chironomidae</taxon>
        <taxon>Clunio</taxon>
    </lineage>
</organism>
<dbReference type="EMBL" id="CVRI01000036">
    <property type="protein sequence ID" value="CRK93126.1"/>
    <property type="molecule type" value="Genomic_DNA"/>
</dbReference>
<reference evidence="1 2" key="1">
    <citation type="submission" date="2015-04" db="EMBL/GenBank/DDBJ databases">
        <authorList>
            <person name="Syromyatnikov M.Y."/>
            <person name="Popov V.N."/>
        </authorList>
    </citation>
    <scope>NUCLEOTIDE SEQUENCE [LARGE SCALE GENOMIC DNA]</scope>
</reference>
<sequence>MSLNVSNDDAAAHLKTSLRRLLRSYLKSIENNDGDQCALIRLIVIDENNEKREDIKLLKRDKDKIVQEHYKNEKCWILASIVST</sequence>
<dbReference type="Proteomes" id="UP000183832">
    <property type="component" value="Unassembled WGS sequence"/>
</dbReference>
<protein>
    <submittedName>
        <fullName evidence="1">CLUMA_CG006638, isoform A</fullName>
    </submittedName>
</protein>
<dbReference type="AlphaFoldDB" id="A0A1J1I2P5"/>
<proteinExistence type="predicted"/>
<evidence type="ECO:0000313" key="2">
    <source>
        <dbReference type="Proteomes" id="UP000183832"/>
    </source>
</evidence>
<accession>A0A1J1I2P5</accession>
<evidence type="ECO:0000313" key="1">
    <source>
        <dbReference type="EMBL" id="CRK93126.1"/>
    </source>
</evidence>